<sequence>MSNIEGDCSCAGLAHQKFVRIRTDQITALSRPIPNVICPFPRSTLLAIYNLCEYQTTNTQVMVPCHQERENGDLALREHHFNVGNKDFIQRVLDFQASNVLSTVPWPKLSRTLLKSDPHHQFLACFRSFKIFVDVHSVYDFSLVDYRIIRQIREIEKGSIESCLSNRDDPAREQRVRAIIEAIDLALGSSSSHAARDTTERMQDKRGRFDGTELEPVQRNDVLQLLHAKKTVDQTLSHHRLTYLLVSSVSIIFASLGYHATFFRCVDFVDSLTTLPKRNSLLPKYLSIGRQVILE</sequence>
<gene>
    <name evidence="1" type="ORF">BDV96DRAFT_604879</name>
</gene>
<evidence type="ECO:0000313" key="2">
    <source>
        <dbReference type="Proteomes" id="UP000799770"/>
    </source>
</evidence>
<dbReference type="Proteomes" id="UP000799770">
    <property type="component" value="Unassembled WGS sequence"/>
</dbReference>
<accession>A0A6A5YQZ4</accession>
<organism evidence="1 2">
    <name type="scientific">Lophiotrema nucula</name>
    <dbReference type="NCBI Taxonomy" id="690887"/>
    <lineage>
        <taxon>Eukaryota</taxon>
        <taxon>Fungi</taxon>
        <taxon>Dikarya</taxon>
        <taxon>Ascomycota</taxon>
        <taxon>Pezizomycotina</taxon>
        <taxon>Dothideomycetes</taxon>
        <taxon>Pleosporomycetidae</taxon>
        <taxon>Pleosporales</taxon>
        <taxon>Lophiotremataceae</taxon>
        <taxon>Lophiotrema</taxon>
    </lineage>
</organism>
<reference evidence="1" key="1">
    <citation type="journal article" date="2020" name="Stud. Mycol.">
        <title>101 Dothideomycetes genomes: a test case for predicting lifestyles and emergence of pathogens.</title>
        <authorList>
            <person name="Haridas S."/>
            <person name="Albert R."/>
            <person name="Binder M."/>
            <person name="Bloem J."/>
            <person name="Labutti K."/>
            <person name="Salamov A."/>
            <person name="Andreopoulos B."/>
            <person name="Baker S."/>
            <person name="Barry K."/>
            <person name="Bills G."/>
            <person name="Bluhm B."/>
            <person name="Cannon C."/>
            <person name="Castanera R."/>
            <person name="Culley D."/>
            <person name="Daum C."/>
            <person name="Ezra D."/>
            <person name="Gonzalez J."/>
            <person name="Henrissat B."/>
            <person name="Kuo A."/>
            <person name="Liang C."/>
            <person name="Lipzen A."/>
            <person name="Lutzoni F."/>
            <person name="Magnuson J."/>
            <person name="Mondo S."/>
            <person name="Nolan M."/>
            <person name="Ohm R."/>
            <person name="Pangilinan J."/>
            <person name="Park H.-J."/>
            <person name="Ramirez L."/>
            <person name="Alfaro M."/>
            <person name="Sun H."/>
            <person name="Tritt A."/>
            <person name="Yoshinaga Y."/>
            <person name="Zwiers L.-H."/>
            <person name="Turgeon B."/>
            <person name="Goodwin S."/>
            <person name="Spatafora J."/>
            <person name="Crous P."/>
            <person name="Grigoriev I."/>
        </authorList>
    </citation>
    <scope>NUCLEOTIDE SEQUENCE</scope>
    <source>
        <strain evidence="1">CBS 627.86</strain>
    </source>
</reference>
<proteinExistence type="predicted"/>
<protein>
    <submittedName>
        <fullName evidence="1">Uncharacterized protein</fullName>
    </submittedName>
</protein>
<keyword evidence="2" id="KW-1185">Reference proteome</keyword>
<dbReference type="EMBL" id="ML977342">
    <property type="protein sequence ID" value="KAF2109566.1"/>
    <property type="molecule type" value="Genomic_DNA"/>
</dbReference>
<dbReference type="AlphaFoldDB" id="A0A6A5YQZ4"/>
<name>A0A6A5YQZ4_9PLEO</name>
<evidence type="ECO:0000313" key="1">
    <source>
        <dbReference type="EMBL" id="KAF2109566.1"/>
    </source>
</evidence>